<comment type="subcellular location">
    <subcellularLocation>
        <location evidence="1">Membrane</location>
        <topology evidence="1">Multi-pass membrane protein</topology>
    </subcellularLocation>
</comment>
<evidence type="ECO:0000256" key="5">
    <source>
        <dbReference type="SAM" id="MobiDB-lite"/>
    </source>
</evidence>
<dbReference type="SUPFAM" id="SSF103473">
    <property type="entry name" value="MFS general substrate transporter"/>
    <property type="match status" value="1"/>
</dbReference>
<keyword evidence="2 6" id="KW-0812">Transmembrane</keyword>
<dbReference type="GO" id="GO:0008521">
    <property type="term" value="F:acetyl-CoA transmembrane transporter activity"/>
    <property type="evidence" value="ECO:0007669"/>
    <property type="project" value="InterPro"/>
</dbReference>
<dbReference type="WBParaSite" id="maker-uti_cns_0014613-snap-gene-0.3-mRNA-1">
    <property type="protein sequence ID" value="maker-uti_cns_0014613-snap-gene-0.3-mRNA-1"/>
    <property type="gene ID" value="maker-uti_cns_0014613-snap-gene-0.3"/>
</dbReference>
<reference evidence="8" key="1">
    <citation type="submission" date="2016-11" db="UniProtKB">
        <authorList>
            <consortium name="WormBaseParasite"/>
        </authorList>
    </citation>
    <scope>IDENTIFICATION</scope>
</reference>
<dbReference type="InterPro" id="IPR004752">
    <property type="entry name" value="AmpG_permease/AT-1"/>
</dbReference>
<accession>A0A1I8IQ15</accession>
<proteinExistence type="predicted"/>
<dbReference type="Proteomes" id="UP000095280">
    <property type="component" value="Unplaced"/>
</dbReference>
<feature type="transmembrane region" description="Helical" evidence="6">
    <location>
        <begin position="470"/>
        <end position="492"/>
    </location>
</feature>
<dbReference type="Gene3D" id="1.20.1250.20">
    <property type="entry name" value="MFS general substrate transporter like domains"/>
    <property type="match status" value="1"/>
</dbReference>
<dbReference type="InterPro" id="IPR036259">
    <property type="entry name" value="MFS_trans_sf"/>
</dbReference>
<feature type="transmembrane region" description="Helical" evidence="6">
    <location>
        <begin position="131"/>
        <end position="155"/>
    </location>
</feature>
<evidence type="ECO:0000256" key="6">
    <source>
        <dbReference type="SAM" id="Phobius"/>
    </source>
</evidence>
<feature type="compositionally biased region" description="Low complexity" evidence="5">
    <location>
        <begin position="18"/>
        <end position="27"/>
    </location>
</feature>
<name>A0A1I8IQ15_9PLAT</name>
<evidence type="ECO:0000256" key="2">
    <source>
        <dbReference type="ARBA" id="ARBA00022692"/>
    </source>
</evidence>
<sequence length="595" mass="65049">LPSQPSPATRQRRVAGNSRSSSRQQQRVEGLSLDIEIPSQVPLNTSGDLTDDNDIEEADNSSGSTTSTSPEAEEAEAASSTAQLLKKTRQARSPVKNSNPHQPSVEGGPAGMGDLSAQSLGEMSSQDRRSVLLLTFLYVLQGIPLGLAGSVPYILTARKVSYTAQGTFSFVFWPFSLKLLWAPLVDSIYSARFGRRKSWLIPVQFGLAAAMTTLASYTDWLLGENPPGPVRVVPLAAGFFSLTFLAATQDIAVDGWALTMLSRRNVAWASGCNSVGQTAGYFIAYVLFLALESADFCNTWLRSRPEPVGLVSLSGFLRFWGLVFLGTTFCLLFRREESTSNSNSSSEVDNDNLGVRETYAILAKVMRLRPVLLYLFCLCLLKSAFAAADGMTGLKLIEAGVPKERLALLGVVVTPFQLVLPVLLSRHVGNRPLSLYTKSALPRLLLGLLFAGLVWITPRFKSAHDASYPWHYFLLVTVAYLAHQVFMYAMFVSQMAFHAKVSDPNVGGTYMTLLNTVTNLAGSAPVTFLLFVVDYISIKSCSTPNLESESSCITLVDGYYIQSGLCFILGIVVLLRIRATFRRLESLPLEHWKVT</sequence>
<feature type="transmembrane region" description="Helical" evidence="6">
    <location>
        <begin position="308"/>
        <end position="333"/>
    </location>
</feature>
<feature type="compositionally biased region" description="Low complexity" evidence="5">
    <location>
        <begin position="61"/>
        <end position="70"/>
    </location>
</feature>
<feature type="transmembrane region" description="Helical" evidence="6">
    <location>
        <begin position="408"/>
        <end position="428"/>
    </location>
</feature>
<keyword evidence="4 6" id="KW-0472">Membrane</keyword>
<protein>
    <submittedName>
        <fullName evidence="8">Acetyl-coa transporter</fullName>
    </submittedName>
</protein>
<dbReference type="AlphaFoldDB" id="A0A1I8IQ15"/>
<feature type="transmembrane region" description="Helical" evidence="6">
    <location>
        <begin position="199"/>
        <end position="220"/>
    </location>
</feature>
<evidence type="ECO:0000256" key="4">
    <source>
        <dbReference type="ARBA" id="ARBA00023136"/>
    </source>
</evidence>
<feature type="transmembrane region" description="Helical" evidence="6">
    <location>
        <begin position="371"/>
        <end position="388"/>
    </location>
</feature>
<dbReference type="PANTHER" id="PTHR12778:SF9">
    <property type="entry name" value="ACETYL-COENZYME A TRANSPORTER 1"/>
    <property type="match status" value="1"/>
</dbReference>
<organism evidence="7 8">
    <name type="scientific">Macrostomum lignano</name>
    <dbReference type="NCBI Taxonomy" id="282301"/>
    <lineage>
        <taxon>Eukaryota</taxon>
        <taxon>Metazoa</taxon>
        <taxon>Spiralia</taxon>
        <taxon>Lophotrochozoa</taxon>
        <taxon>Platyhelminthes</taxon>
        <taxon>Rhabditophora</taxon>
        <taxon>Macrostomorpha</taxon>
        <taxon>Macrostomida</taxon>
        <taxon>Macrostomidae</taxon>
        <taxon>Macrostomum</taxon>
    </lineage>
</organism>
<feature type="transmembrane region" description="Helical" evidence="6">
    <location>
        <begin position="265"/>
        <end position="288"/>
    </location>
</feature>
<feature type="region of interest" description="Disordered" evidence="5">
    <location>
        <begin position="1"/>
        <end position="117"/>
    </location>
</feature>
<evidence type="ECO:0000256" key="1">
    <source>
        <dbReference type="ARBA" id="ARBA00004141"/>
    </source>
</evidence>
<evidence type="ECO:0000256" key="3">
    <source>
        <dbReference type="ARBA" id="ARBA00022989"/>
    </source>
</evidence>
<feature type="transmembrane region" description="Helical" evidence="6">
    <location>
        <begin position="440"/>
        <end position="458"/>
    </location>
</feature>
<dbReference type="InterPro" id="IPR024371">
    <property type="entry name" value="AcetylCoA_trans_1-like"/>
</dbReference>
<dbReference type="PANTHER" id="PTHR12778">
    <property type="entry name" value="SOLUTE CARRIER FAMILY 33 ACETYL-COA TRANSPORTER -RELATED"/>
    <property type="match status" value="1"/>
</dbReference>
<keyword evidence="3 6" id="KW-1133">Transmembrane helix</keyword>
<feature type="transmembrane region" description="Helical" evidence="6">
    <location>
        <begin position="513"/>
        <end position="538"/>
    </location>
</feature>
<dbReference type="GO" id="GO:0035348">
    <property type="term" value="P:acetyl-CoA transmembrane transport"/>
    <property type="evidence" value="ECO:0007669"/>
    <property type="project" value="InterPro"/>
</dbReference>
<dbReference type="GO" id="GO:0016020">
    <property type="term" value="C:membrane"/>
    <property type="evidence" value="ECO:0007669"/>
    <property type="project" value="UniProtKB-SubCell"/>
</dbReference>
<feature type="transmembrane region" description="Helical" evidence="6">
    <location>
        <begin position="232"/>
        <end position="253"/>
    </location>
</feature>
<keyword evidence="7" id="KW-1185">Reference proteome</keyword>
<evidence type="ECO:0000313" key="7">
    <source>
        <dbReference type="Proteomes" id="UP000095280"/>
    </source>
</evidence>
<dbReference type="Pfam" id="PF13000">
    <property type="entry name" value="Acatn"/>
    <property type="match status" value="1"/>
</dbReference>
<feature type="transmembrane region" description="Helical" evidence="6">
    <location>
        <begin position="558"/>
        <end position="577"/>
    </location>
</feature>
<evidence type="ECO:0000313" key="8">
    <source>
        <dbReference type="WBParaSite" id="maker-uti_cns_0014613-snap-gene-0.3-mRNA-1"/>
    </source>
</evidence>
<feature type="compositionally biased region" description="Acidic residues" evidence="5">
    <location>
        <begin position="49"/>
        <end position="59"/>
    </location>
</feature>
<feature type="transmembrane region" description="Helical" evidence="6">
    <location>
        <begin position="167"/>
        <end position="187"/>
    </location>
</feature>